<evidence type="ECO:0008006" key="3">
    <source>
        <dbReference type="Google" id="ProtNLM"/>
    </source>
</evidence>
<dbReference type="SUPFAM" id="SSF52096">
    <property type="entry name" value="ClpP/crotonase"/>
    <property type="match status" value="1"/>
</dbReference>
<dbReference type="Proteomes" id="UP001354971">
    <property type="component" value="Unassembled WGS sequence"/>
</dbReference>
<protein>
    <recommendedName>
        <fullName evidence="3">Tail specific protease domain-containing protein</fullName>
    </recommendedName>
</protein>
<name>A0ABU7LNE9_9PROT</name>
<keyword evidence="2" id="KW-1185">Reference proteome</keyword>
<proteinExistence type="predicted"/>
<evidence type="ECO:0000313" key="1">
    <source>
        <dbReference type="EMBL" id="MEE2524864.1"/>
    </source>
</evidence>
<sequence length="461" mass="51572">MLIEMLAASVALQLSEAELPRIPLDQAREEIRIVYDRIAETHPDPYWFHSQAEWEALRDRLLASETPPTSVDHYFDLAELMAMALDTHVQIYPGEDTPGFQTSYPVRFRVFEEGIFVSAADDPYRDWVGQRVVGIGGQDVETLARDLTRYAFSDNPTRQYSWSVEHLLIQPATYLHLGMMDEAGRVAVELTSSSGERSHAYLDETVDAGLLDVIDGGTSEAYFWPEGWTTLDSLSVAPTPLSRTRLHENYWYELIDNGRTAYVQFNTSSDAEDGPGFIDFTLALFTELNALETPPERIIIDARYNLGGWIERGFPLAFLSGQRPFCCDTVSTILLIGPETISAGSVFAGVMEIAANPLVIGQPTGGRPNIFMNHSGIDLPYSGFYAESSSAIYTGTDTSDHRIQVNPDILIPERFDDFMAGRDVVLERALTVTEEEADLYWPSGSWMRPWDRPSQDSALPD</sequence>
<dbReference type="RefSeq" id="WP_330197531.1">
    <property type="nucleotide sequence ID" value="NZ_JAZDRP010000001.1"/>
</dbReference>
<dbReference type="EMBL" id="JAZDRP010000001">
    <property type="protein sequence ID" value="MEE2524864.1"/>
    <property type="molecule type" value="Genomic_DNA"/>
</dbReference>
<organism evidence="1 2">
    <name type="scientific">Hyphobacterium lacteum</name>
    <dbReference type="NCBI Taxonomy" id="3116575"/>
    <lineage>
        <taxon>Bacteria</taxon>
        <taxon>Pseudomonadati</taxon>
        <taxon>Pseudomonadota</taxon>
        <taxon>Alphaproteobacteria</taxon>
        <taxon>Maricaulales</taxon>
        <taxon>Maricaulaceae</taxon>
        <taxon>Hyphobacterium</taxon>
    </lineage>
</organism>
<evidence type="ECO:0000313" key="2">
    <source>
        <dbReference type="Proteomes" id="UP001354971"/>
    </source>
</evidence>
<reference evidence="1 2" key="1">
    <citation type="submission" date="2024-01" db="EMBL/GenBank/DDBJ databases">
        <title>Hyphobacterium bacterium isolated from marine sediment.</title>
        <authorList>
            <person name="Zhao S."/>
        </authorList>
    </citation>
    <scope>NUCLEOTIDE SEQUENCE [LARGE SCALE GENOMIC DNA]</scope>
    <source>
        <strain evidence="2">HN65</strain>
    </source>
</reference>
<gene>
    <name evidence="1" type="ORF">V0U79_00680</name>
</gene>
<dbReference type="InterPro" id="IPR029045">
    <property type="entry name" value="ClpP/crotonase-like_dom_sf"/>
</dbReference>
<accession>A0ABU7LNE9</accession>
<dbReference type="Gene3D" id="3.90.226.10">
    <property type="entry name" value="2-enoyl-CoA Hydratase, Chain A, domain 1"/>
    <property type="match status" value="1"/>
</dbReference>
<comment type="caution">
    <text evidence="1">The sequence shown here is derived from an EMBL/GenBank/DDBJ whole genome shotgun (WGS) entry which is preliminary data.</text>
</comment>